<keyword evidence="4 5" id="KW-0472">Membrane</keyword>
<organism evidence="6 7">
    <name type="scientific">Croceitalea rosinachiae</name>
    <dbReference type="NCBI Taxonomy" id="3075596"/>
    <lineage>
        <taxon>Bacteria</taxon>
        <taxon>Pseudomonadati</taxon>
        <taxon>Bacteroidota</taxon>
        <taxon>Flavobacteriia</taxon>
        <taxon>Flavobacteriales</taxon>
        <taxon>Flavobacteriaceae</taxon>
        <taxon>Croceitalea</taxon>
    </lineage>
</organism>
<comment type="caution">
    <text evidence="6">The sequence shown here is derived from an EMBL/GenBank/DDBJ whole genome shotgun (WGS) entry which is preliminary data.</text>
</comment>
<protein>
    <submittedName>
        <fullName evidence="6">DoxX family protein</fullName>
    </submittedName>
</protein>
<evidence type="ECO:0000256" key="5">
    <source>
        <dbReference type="SAM" id="Phobius"/>
    </source>
</evidence>
<proteinExistence type="predicted"/>
<evidence type="ECO:0000256" key="2">
    <source>
        <dbReference type="ARBA" id="ARBA00022692"/>
    </source>
</evidence>
<dbReference type="Proteomes" id="UP001255246">
    <property type="component" value="Unassembled WGS sequence"/>
</dbReference>
<evidence type="ECO:0000313" key="6">
    <source>
        <dbReference type="EMBL" id="MDT0606326.1"/>
    </source>
</evidence>
<dbReference type="InterPro" id="IPR032808">
    <property type="entry name" value="DoxX"/>
</dbReference>
<comment type="subcellular location">
    <subcellularLocation>
        <location evidence="1">Membrane</location>
        <topology evidence="1">Multi-pass membrane protein</topology>
    </subcellularLocation>
</comment>
<keyword evidence="3 5" id="KW-1133">Transmembrane helix</keyword>
<gene>
    <name evidence="6" type="ORF">RM706_04770</name>
</gene>
<feature type="transmembrane region" description="Helical" evidence="5">
    <location>
        <begin position="6"/>
        <end position="24"/>
    </location>
</feature>
<reference evidence="6 7" key="1">
    <citation type="submission" date="2023-09" db="EMBL/GenBank/DDBJ databases">
        <authorList>
            <person name="Rey-Velasco X."/>
        </authorList>
    </citation>
    <scope>NUCLEOTIDE SEQUENCE [LARGE SCALE GENOMIC DNA]</scope>
    <source>
        <strain evidence="6 7">F388</strain>
    </source>
</reference>
<feature type="transmembrane region" description="Helical" evidence="5">
    <location>
        <begin position="105"/>
        <end position="122"/>
    </location>
</feature>
<name>A0ABU3A813_9FLAO</name>
<feature type="transmembrane region" description="Helical" evidence="5">
    <location>
        <begin position="44"/>
        <end position="69"/>
    </location>
</feature>
<sequence>MEYITIIIKVFIFFSIVNVWFLRFNKPTSWRGGQATNMKKEFEIYGLSETMLYLVGGLKVLAATLLLVSIWVPQLTLPASAIIAILMAGAIAMHNKVKDPLRRSFPAFAFLVLSIVLILSNIL</sequence>
<keyword evidence="2 5" id="KW-0812">Transmembrane</keyword>
<keyword evidence="7" id="KW-1185">Reference proteome</keyword>
<dbReference type="RefSeq" id="WP_311349882.1">
    <property type="nucleotide sequence ID" value="NZ_JAVRHR010000001.1"/>
</dbReference>
<accession>A0ABU3A813</accession>
<feature type="transmembrane region" description="Helical" evidence="5">
    <location>
        <begin position="75"/>
        <end position="93"/>
    </location>
</feature>
<evidence type="ECO:0000256" key="4">
    <source>
        <dbReference type="ARBA" id="ARBA00023136"/>
    </source>
</evidence>
<dbReference type="EMBL" id="JAVRHR010000001">
    <property type="protein sequence ID" value="MDT0606326.1"/>
    <property type="molecule type" value="Genomic_DNA"/>
</dbReference>
<dbReference type="Pfam" id="PF13564">
    <property type="entry name" value="DoxX_2"/>
    <property type="match status" value="1"/>
</dbReference>
<evidence type="ECO:0000256" key="1">
    <source>
        <dbReference type="ARBA" id="ARBA00004141"/>
    </source>
</evidence>
<evidence type="ECO:0000256" key="3">
    <source>
        <dbReference type="ARBA" id="ARBA00022989"/>
    </source>
</evidence>
<evidence type="ECO:0000313" key="7">
    <source>
        <dbReference type="Proteomes" id="UP001255246"/>
    </source>
</evidence>